<evidence type="ECO:0000313" key="1">
    <source>
        <dbReference type="EMBL" id="CAG6702528.1"/>
    </source>
</evidence>
<accession>A0A8D8XP35</accession>
<sequence>MNLILRLYSWINARFGSKLFPLLTISPTSTIPTPPSTRSVISRFQDKLEWYAGPPAIHQNQLFSALKAGRPRAKLNGTKRGLLQFDTWTFRDETNTIDSIREGKNRYRFFRHRLSTNRLIAVSESV</sequence>
<proteinExistence type="predicted"/>
<dbReference type="EMBL" id="HBUF01340528">
    <property type="protein sequence ID" value="CAG6702528.1"/>
    <property type="molecule type" value="Transcribed_RNA"/>
</dbReference>
<protein>
    <submittedName>
        <fullName evidence="1">Uncharacterized protein</fullName>
    </submittedName>
</protein>
<reference evidence="1" key="1">
    <citation type="submission" date="2021-05" db="EMBL/GenBank/DDBJ databases">
        <authorList>
            <person name="Alioto T."/>
            <person name="Alioto T."/>
            <person name="Gomez Garrido J."/>
        </authorList>
    </citation>
    <scope>NUCLEOTIDE SEQUENCE</scope>
</reference>
<dbReference type="EMBL" id="HBUF01033235">
    <property type="protein sequence ID" value="CAG6615541.1"/>
    <property type="molecule type" value="Transcribed_RNA"/>
</dbReference>
<dbReference type="EMBL" id="HBUF01340524">
    <property type="protein sequence ID" value="CAG6702498.1"/>
    <property type="molecule type" value="Transcribed_RNA"/>
</dbReference>
<dbReference type="AlphaFoldDB" id="A0A8D8XP35"/>
<name>A0A8D8XP35_9HEMI</name>
<organism evidence="1">
    <name type="scientific">Cacopsylla melanoneura</name>
    <dbReference type="NCBI Taxonomy" id="428564"/>
    <lineage>
        <taxon>Eukaryota</taxon>
        <taxon>Metazoa</taxon>
        <taxon>Ecdysozoa</taxon>
        <taxon>Arthropoda</taxon>
        <taxon>Hexapoda</taxon>
        <taxon>Insecta</taxon>
        <taxon>Pterygota</taxon>
        <taxon>Neoptera</taxon>
        <taxon>Paraneoptera</taxon>
        <taxon>Hemiptera</taxon>
        <taxon>Sternorrhyncha</taxon>
        <taxon>Psylloidea</taxon>
        <taxon>Psyllidae</taxon>
        <taxon>Psyllinae</taxon>
        <taxon>Cacopsylla</taxon>
    </lineage>
</organism>
<dbReference type="EMBL" id="HBUF01340523">
    <property type="protein sequence ID" value="CAG6702491.1"/>
    <property type="molecule type" value="Transcribed_RNA"/>
</dbReference>
<dbReference type="EMBL" id="HBUF01340529">
    <property type="protein sequence ID" value="CAG6702535.1"/>
    <property type="molecule type" value="Transcribed_RNA"/>
</dbReference>